<dbReference type="InterPro" id="IPR000524">
    <property type="entry name" value="Tscrpt_reg_HTH_GntR"/>
</dbReference>
<dbReference type="InterPro" id="IPR036388">
    <property type="entry name" value="WH-like_DNA-bd_sf"/>
</dbReference>
<dbReference type="SUPFAM" id="SSF46785">
    <property type="entry name" value="Winged helix' DNA-binding domain"/>
    <property type="match status" value="1"/>
</dbReference>
<keyword evidence="3" id="KW-0804">Transcription</keyword>
<dbReference type="InterPro" id="IPR036390">
    <property type="entry name" value="WH_DNA-bd_sf"/>
</dbReference>
<dbReference type="Proteomes" id="UP000239434">
    <property type="component" value="Unassembled WGS sequence"/>
</dbReference>
<dbReference type="PANTHER" id="PTHR43537:SF5">
    <property type="entry name" value="UXU OPERON TRANSCRIPTIONAL REGULATOR"/>
    <property type="match status" value="1"/>
</dbReference>
<dbReference type="RefSeq" id="WP_105745476.1">
    <property type="nucleotide sequence ID" value="NZ_PVBR01000031.1"/>
</dbReference>
<evidence type="ECO:0000259" key="4">
    <source>
        <dbReference type="PROSITE" id="PS50949"/>
    </source>
</evidence>
<organism evidence="5 6">
    <name type="scientific">Phyllobacterium phragmitis</name>
    <dbReference type="NCBI Taxonomy" id="2670329"/>
    <lineage>
        <taxon>Bacteria</taxon>
        <taxon>Pseudomonadati</taxon>
        <taxon>Pseudomonadota</taxon>
        <taxon>Alphaproteobacteria</taxon>
        <taxon>Hyphomicrobiales</taxon>
        <taxon>Phyllobacteriaceae</taxon>
        <taxon>Phyllobacterium</taxon>
    </lineage>
</organism>
<dbReference type="AlphaFoldDB" id="A0A2S9IJR1"/>
<dbReference type="PANTHER" id="PTHR43537">
    <property type="entry name" value="TRANSCRIPTIONAL REGULATOR, GNTR FAMILY"/>
    <property type="match status" value="1"/>
</dbReference>
<keyword evidence="1" id="KW-0805">Transcription regulation</keyword>
<evidence type="ECO:0000256" key="1">
    <source>
        <dbReference type="ARBA" id="ARBA00023015"/>
    </source>
</evidence>
<dbReference type="SMART" id="SM00345">
    <property type="entry name" value="HTH_GNTR"/>
    <property type="match status" value="1"/>
</dbReference>
<accession>A0A2S9IJR1</accession>
<dbReference type="EMBL" id="PVBR01000031">
    <property type="protein sequence ID" value="PRD40771.1"/>
    <property type="molecule type" value="Genomic_DNA"/>
</dbReference>
<evidence type="ECO:0000313" key="5">
    <source>
        <dbReference type="EMBL" id="PRD40771.1"/>
    </source>
</evidence>
<evidence type="ECO:0000256" key="2">
    <source>
        <dbReference type="ARBA" id="ARBA00023125"/>
    </source>
</evidence>
<keyword evidence="2" id="KW-0238">DNA-binding</keyword>
<sequence length="202" mass="22630">MHKATQAETTLDAIRRTICINGYEGDTVLYETELATQFGMSRTPIRQILQRLAYERLVFTKSGVGTVVTPLVPEDKARDLTTLSGLVGAILLHDLPALSVSQHSDVVALHGFARALEPQDAETHYELLSRLHACLTGLIPDPILRDAFSAGLWRAIRWYMRDLSCAPERTATFLRDLTVDTAQYQERSASDLFQRLRQHIAP</sequence>
<comment type="caution">
    <text evidence="5">The sequence shown here is derived from an EMBL/GenBank/DDBJ whole genome shotgun (WGS) entry which is preliminary data.</text>
</comment>
<proteinExistence type="predicted"/>
<evidence type="ECO:0000256" key="3">
    <source>
        <dbReference type="ARBA" id="ARBA00023163"/>
    </source>
</evidence>
<dbReference type="GO" id="GO:0003677">
    <property type="term" value="F:DNA binding"/>
    <property type="evidence" value="ECO:0007669"/>
    <property type="project" value="UniProtKB-KW"/>
</dbReference>
<reference evidence="5 6" key="1">
    <citation type="submission" date="2018-02" db="EMBL/GenBank/DDBJ databases">
        <title>The draft genome of Phyllobacterium sp. 1N-3.</title>
        <authorList>
            <person name="Liu L."/>
            <person name="Li L."/>
            <person name="Zhang X."/>
            <person name="Wang T."/>
            <person name="Liang L."/>
        </authorList>
    </citation>
    <scope>NUCLEOTIDE SEQUENCE [LARGE SCALE GENOMIC DNA]</scope>
    <source>
        <strain evidence="5 6">1N-3</strain>
    </source>
</reference>
<keyword evidence="6" id="KW-1185">Reference proteome</keyword>
<gene>
    <name evidence="5" type="ORF">C5748_25145</name>
</gene>
<evidence type="ECO:0000313" key="6">
    <source>
        <dbReference type="Proteomes" id="UP000239434"/>
    </source>
</evidence>
<dbReference type="GO" id="GO:0003700">
    <property type="term" value="F:DNA-binding transcription factor activity"/>
    <property type="evidence" value="ECO:0007669"/>
    <property type="project" value="InterPro"/>
</dbReference>
<feature type="domain" description="HTH gntR-type" evidence="4">
    <location>
        <begin position="4"/>
        <end position="71"/>
    </location>
</feature>
<dbReference type="Pfam" id="PF00392">
    <property type="entry name" value="GntR"/>
    <property type="match status" value="1"/>
</dbReference>
<name>A0A2S9IJR1_9HYPH</name>
<dbReference type="PROSITE" id="PS50949">
    <property type="entry name" value="HTH_GNTR"/>
    <property type="match status" value="1"/>
</dbReference>
<protein>
    <recommendedName>
        <fullName evidence="4">HTH gntR-type domain-containing protein</fullName>
    </recommendedName>
</protein>
<dbReference type="Gene3D" id="1.10.10.10">
    <property type="entry name" value="Winged helix-like DNA-binding domain superfamily/Winged helix DNA-binding domain"/>
    <property type="match status" value="1"/>
</dbReference>